<evidence type="ECO:0000313" key="2">
    <source>
        <dbReference type="EMBL" id="EFE64759.2"/>
    </source>
</evidence>
<evidence type="ECO:0000313" key="3">
    <source>
        <dbReference type="Proteomes" id="UP000003824"/>
    </source>
</evidence>
<feature type="compositionally biased region" description="Basic and acidic residues" evidence="1">
    <location>
        <begin position="226"/>
        <end position="235"/>
    </location>
</feature>
<reference evidence="3" key="1">
    <citation type="submission" date="2008-12" db="EMBL/GenBank/DDBJ databases">
        <title>Annotation of Streptomyces ghanaensis ATCC 14672.</title>
        <authorList>
            <consortium name="The Broad Institute Genome Sequencing Platform"/>
            <consortium name="Broad Institute Microbial Sequencing Center"/>
            <person name="Fischbach M."/>
            <person name="Ward D."/>
            <person name="Young S."/>
            <person name="Kodira C.D."/>
            <person name="Zeng Q."/>
            <person name="Koehrsen M."/>
            <person name="Godfrey P."/>
            <person name="Alvarado L."/>
            <person name="Berlin A.M."/>
            <person name="Borenstein D."/>
            <person name="Chen Z."/>
            <person name="Engels R."/>
            <person name="Freedman E."/>
            <person name="Gellesch M."/>
            <person name="Goldberg J."/>
            <person name="Griggs A."/>
            <person name="Gujja S."/>
            <person name="Heiman D.I."/>
            <person name="Hepburn T.A."/>
            <person name="Howarth C."/>
            <person name="Jen D."/>
            <person name="Larson L."/>
            <person name="Lewis B."/>
            <person name="Mehta T."/>
            <person name="Park D."/>
            <person name="Pearson M."/>
            <person name="Roberts A."/>
            <person name="Saif S."/>
            <person name="Shea T.D."/>
            <person name="Shenoy N."/>
            <person name="Sisk P."/>
            <person name="Stolte C."/>
            <person name="Sykes S.N."/>
            <person name="Walk T."/>
            <person name="White J."/>
            <person name="Yandava C."/>
            <person name="Straight P."/>
            <person name="Clardy J."/>
            <person name="Hung D."/>
            <person name="Kolter R."/>
            <person name="Mekalanos J."/>
            <person name="Walker S."/>
            <person name="Walsh C.T."/>
            <person name="Wieland B.L.C."/>
            <person name="Ilzarbe M."/>
            <person name="Galagan J."/>
            <person name="Nusbaum C."/>
            <person name="Birren B."/>
        </authorList>
    </citation>
    <scope>NUCLEOTIDE SEQUENCE [LARGE SCALE GENOMIC DNA]</scope>
    <source>
        <strain evidence="3">ATCC 14672 / DSM 40746 / JCM 4963 / KCTC 9882 / NRRL B-12104 / FH 1290</strain>
    </source>
</reference>
<feature type="compositionally biased region" description="Basic and acidic residues" evidence="1">
    <location>
        <begin position="144"/>
        <end position="158"/>
    </location>
</feature>
<dbReference type="AlphaFoldDB" id="D5ZSN8"/>
<evidence type="ECO:0000256" key="1">
    <source>
        <dbReference type="SAM" id="MobiDB-lite"/>
    </source>
</evidence>
<feature type="compositionally biased region" description="Low complexity" evidence="1">
    <location>
        <begin position="207"/>
        <end position="225"/>
    </location>
</feature>
<dbReference type="Proteomes" id="UP000003824">
    <property type="component" value="Unassembled WGS sequence"/>
</dbReference>
<name>D5ZSN8_STRV1</name>
<organism evidence="2 3">
    <name type="scientific">Streptomyces viridosporus (strain ATCC 14672 / DSM 40746 / JCM 4963 / KCTC 9882 / NRRL B-12104 / FH 1290)</name>
    <name type="common">Streptomyces ghanaensis</name>
    <dbReference type="NCBI Taxonomy" id="566461"/>
    <lineage>
        <taxon>Bacteria</taxon>
        <taxon>Bacillati</taxon>
        <taxon>Actinomycetota</taxon>
        <taxon>Actinomycetes</taxon>
        <taxon>Kitasatosporales</taxon>
        <taxon>Streptomycetaceae</taxon>
        <taxon>Streptomyces</taxon>
    </lineage>
</organism>
<accession>D5ZSN8</accession>
<gene>
    <name evidence="2" type="ORF">SSFG_00016</name>
</gene>
<dbReference type="EMBL" id="DS999641">
    <property type="protein sequence ID" value="EFE64759.2"/>
    <property type="molecule type" value="Genomic_DNA"/>
</dbReference>
<proteinExistence type="predicted"/>
<protein>
    <submittedName>
        <fullName evidence="2">Predicted protein</fullName>
    </submittedName>
</protein>
<feature type="region of interest" description="Disordered" evidence="1">
    <location>
        <begin position="144"/>
        <end position="267"/>
    </location>
</feature>
<dbReference type="eggNOG" id="ENOG5032IXB">
    <property type="taxonomic scope" value="Bacteria"/>
</dbReference>
<sequence>MDIWMGVEGCAATGMSHGQSCPARAVRCVVRGEFVAAGLGVGDSHAQFHDHRLRLAVDRDLFAMAAWYRPVGAFPLDPLGEGRESPLERLLRFARALRCARGCRGGRRRPGGLDAQPGQPLLLLGGQLGPGAAPAAHLPAERAAQRLRPEGPSRRPVRDQAPSNRPFRNPGRTFVVVRVVPPPSSSRCDGARPSAASAHDRRGQVGPRRAASLTAPRRAAPAARPAPDRGTDRKNGTAMTSPHPRKRPQRRSETPRGPQQTTGLQQIRDTLPPAPEACTVAPAPRPAGDGVPPELLALLTHHCRRINAHLARAQHLQTLPGDDMRQWQRPVRYALTDALVHNHLLVGTPAAHLQRQALDADLPRRCLQSPDPDRYITGEAVQHLDGLTGAVPEEAAEPAWTAVGRRIARDGG</sequence>
<feature type="compositionally biased region" description="Polar residues" evidence="1">
    <location>
        <begin position="257"/>
        <end position="267"/>
    </location>
</feature>